<name>A0A0D3EJ27_9ORYZ</name>
<feature type="compositionally biased region" description="Low complexity" evidence="1">
    <location>
        <begin position="117"/>
        <end position="131"/>
    </location>
</feature>
<accession>A0A0D3EJ27</accession>
<dbReference type="Gramene" id="OBART01G01480.1">
    <property type="protein sequence ID" value="OBART01G01480.1"/>
    <property type="gene ID" value="OBART01G01480"/>
</dbReference>
<dbReference type="Proteomes" id="UP000026960">
    <property type="component" value="Chromosome 1"/>
</dbReference>
<dbReference type="HOGENOM" id="CLU_1491214_0_0_1"/>
<reference evidence="2" key="1">
    <citation type="journal article" date="2009" name="Rice">
        <title>De Novo Next Generation Sequencing of Plant Genomes.</title>
        <authorList>
            <person name="Rounsley S."/>
            <person name="Marri P.R."/>
            <person name="Yu Y."/>
            <person name="He R."/>
            <person name="Sisneros N."/>
            <person name="Goicoechea J.L."/>
            <person name="Lee S.J."/>
            <person name="Angelova A."/>
            <person name="Kudrna D."/>
            <person name="Luo M."/>
            <person name="Affourtit J."/>
            <person name="Desany B."/>
            <person name="Knight J."/>
            <person name="Niazi F."/>
            <person name="Egholm M."/>
            <person name="Wing R.A."/>
        </authorList>
    </citation>
    <scope>NUCLEOTIDE SEQUENCE [LARGE SCALE GENOMIC DNA]</scope>
    <source>
        <strain evidence="2">cv. IRGC 105608</strain>
    </source>
</reference>
<reference evidence="2" key="2">
    <citation type="submission" date="2015-03" db="UniProtKB">
        <authorList>
            <consortium name="EnsemblPlants"/>
        </authorList>
    </citation>
    <scope>IDENTIFICATION</scope>
</reference>
<feature type="region of interest" description="Disordered" evidence="1">
    <location>
        <begin position="117"/>
        <end position="181"/>
    </location>
</feature>
<evidence type="ECO:0000313" key="3">
    <source>
        <dbReference type="Proteomes" id="UP000026960"/>
    </source>
</evidence>
<feature type="region of interest" description="Disordered" evidence="1">
    <location>
        <begin position="55"/>
        <end position="99"/>
    </location>
</feature>
<keyword evidence="3" id="KW-1185">Reference proteome</keyword>
<sequence length="181" mass="20126">MGEGRPLRRRRHRRSLHLPSEGPFVATFLFPPSKIVMAHWDPRVSPYNASFFLTSETDQPKPLQKMQPRMPHRSKQRPRRILPKNIKNPHPFNQDVHESAGAWTAEASRRLRLAATTTSETTAADGDLGNNSGSGDGGVRQRRPSTAAAVDGDSISTTTLAERERGRGTRGTHMKSKNLCP</sequence>
<evidence type="ECO:0000256" key="1">
    <source>
        <dbReference type="SAM" id="MobiDB-lite"/>
    </source>
</evidence>
<proteinExistence type="predicted"/>
<dbReference type="AlphaFoldDB" id="A0A0D3EJ27"/>
<dbReference type="EnsemblPlants" id="OBART01G01480.1">
    <property type="protein sequence ID" value="OBART01G01480.1"/>
    <property type="gene ID" value="OBART01G01480"/>
</dbReference>
<protein>
    <submittedName>
        <fullName evidence="2">Uncharacterized protein</fullName>
    </submittedName>
</protein>
<feature type="compositionally biased region" description="Basic residues" evidence="1">
    <location>
        <begin position="168"/>
        <end position="181"/>
    </location>
</feature>
<dbReference type="PaxDb" id="65489-OBART01G01480.1"/>
<evidence type="ECO:0000313" key="2">
    <source>
        <dbReference type="EnsemblPlants" id="OBART01G01480.1"/>
    </source>
</evidence>
<organism evidence="2">
    <name type="scientific">Oryza barthii</name>
    <dbReference type="NCBI Taxonomy" id="65489"/>
    <lineage>
        <taxon>Eukaryota</taxon>
        <taxon>Viridiplantae</taxon>
        <taxon>Streptophyta</taxon>
        <taxon>Embryophyta</taxon>
        <taxon>Tracheophyta</taxon>
        <taxon>Spermatophyta</taxon>
        <taxon>Magnoliopsida</taxon>
        <taxon>Liliopsida</taxon>
        <taxon>Poales</taxon>
        <taxon>Poaceae</taxon>
        <taxon>BOP clade</taxon>
        <taxon>Oryzoideae</taxon>
        <taxon>Oryzeae</taxon>
        <taxon>Oryzinae</taxon>
        <taxon>Oryza</taxon>
    </lineage>
</organism>
<feature type="compositionally biased region" description="Basic residues" evidence="1">
    <location>
        <begin position="70"/>
        <end position="82"/>
    </location>
</feature>